<accession>A0A0S3TFF0</accession>
<organism evidence="1">
    <name type="scientific">Vigna angularis var. angularis</name>
    <dbReference type="NCBI Taxonomy" id="157739"/>
    <lineage>
        <taxon>Eukaryota</taxon>
        <taxon>Viridiplantae</taxon>
        <taxon>Streptophyta</taxon>
        <taxon>Embryophyta</taxon>
        <taxon>Tracheophyta</taxon>
        <taxon>Spermatophyta</taxon>
        <taxon>Magnoliopsida</taxon>
        <taxon>eudicotyledons</taxon>
        <taxon>Gunneridae</taxon>
        <taxon>Pentapetalae</taxon>
        <taxon>rosids</taxon>
        <taxon>fabids</taxon>
        <taxon>Fabales</taxon>
        <taxon>Fabaceae</taxon>
        <taxon>Papilionoideae</taxon>
        <taxon>50 kb inversion clade</taxon>
        <taxon>NPAAA clade</taxon>
        <taxon>indigoferoid/millettioid clade</taxon>
        <taxon>Phaseoleae</taxon>
        <taxon>Vigna</taxon>
    </lineage>
</organism>
<dbReference type="AlphaFoldDB" id="A0A0S3TFF0"/>
<sequence length="85" mass="9619">MVVCIQNVTPIAFFNLVSNPKPCCFQDVPFLLLPSHSNLLAILHQKSSIATLHSSTVHTIFLPSNQHRFPQSIEQHKKKKVRTES</sequence>
<proteinExistence type="predicted"/>
<feature type="non-terminal residue" evidence="1">
    <location>
        <position position="85"/>
    </location>
</feature>
<gene>
    <name evidence="1" type="primary">Vigan.UMG162900</name>
    <name evidence="1" type="ORF">VIGAN_UM162900</name>
</gene>
<dbReference type="EMBL" id="AP016229">
    <property type="protein sequence ID" value="BAU03712.1"/>
    <property type="molecule type" value="Genomic_DNA"/>
</dbReference>
<name>A0A0S3TFF0_PHAAN</name>
<reference evidence="1" key="1">
    <citation type="journal article" date="2015" name="Sci. Rep.">
        <title>The power of single molecule real-time sequencing technology in the de novo assembly of a eukaryotic genome.</title>
        <authorList>
            <person name="Sakai H."/>
            <person name="Naito K."/>
            <person name="Ogiso-Tanaka E."/>
            <person name="Takahashi Y."/>
            <person name="Iseki K."/>
            <person name="Muto C."/>
            <person name="Satou K."/>
            <person name="Teruya K."/>
            <person name="Shiroma A."/>
            <person name="Shimoji M."/>
            <person name="Hirano T."/>
            <person name="Itoh T."/>
            <person name="Kaga A."/>
            <person name="Tomooka N."/>
        </authorList>
    </citation>
    <scope>NUCLEOTIDE SEQUENCE</scope>
</reference>
<evidence type="ECO:0000313" key="1">
    <source>
        <dbReference type="EMBL" id="BAU03712.1"/>
    </source>
</evidence>
<protein>
    <submittedName>
        <fullName evidence="1">Uncharacterized protein</fullName>
    </submittedName>
</protein>